<dbReference type="InterPro" id="IPR050816">
    <property type="entry name" value="Flavin-dep_Halogenase_NPB"/>
</dbReference>
<dbReference type="PIRSF" id="PIRSF011396">
    <property type="entry name" value="Trp_halogenase"/>
    <property type="match status" value="1"/>
</dbReference>
<dbReference type="PANTHER" id="PTHR43747:SF4">
    <property type="entry name" value="FLAVIN-DEPENDENT TRYPTOPHAN HALOGENASE"/>
    <property type="match status" value="1"/>
</dbReference>
<name>A0ABU4RWN9_9GAMM</name>
<proteinExistence type="predicted"/>
<dbReference type="Proteomes" id="UP001273505">
    <property type="component" value="Unassembled WGS sequence"/>
</dbReference>
<sequence length="521" mass="58108">MSVHKQHSAGFGSDNPVNSVVIVGGGTSGWMTAAGIARIAPPQTSITLVESEDIGVIGVGEATIPTLFEFNDFLGIKESDMLSECQGTFKLGIDFVDWLKKGQAYFHPFGFFGRDTPEFSFHQLWLRLRELAANEGRTVDAAEDINQYNLCTAAARLGRFAQPQGGGDAILSTMRYAYHFDSIAYGQMLRRYAEKRGVKRVEGTVVSVHKNIENGTITSVELEEGTRIVGDFFIDCSGFKSLLIEGAMASDYIDWSHYLPCDRAIALPTEGISTPDPFTRATADNAGWRWRIPLQQRMGNGYVYSSAHASEDDVYEKLMAGAEGAPLSDPKPLRFRTGHRQKFWEKNCVAIGLAGGFIEPLESTSIHLAQMGIQRLLNLWPGRGYNPAEIAHYNRVMTADYERLRDFIVLHYNATEREDTEFWRYVKNMAIPDSLQATIEIFKGSGRLIPSPEDLFTPHSWLAVMLGQGIYPKNYDKLVEQVPSESLAQNMQLLRDSVSKTAAALPTHSEYIRRYCAVRSQ</sequence>
<evidence type="ECO:0000313" key="2">
    <source>
        <dbReference type="Proteomes" id="UP001273505"/>
    </source>
</evidence>
<dbReference type="Pfam" id="PF04820">
    <property type="entry name" value="Trp_halogenase"/>
    <property type="match status" value="1"/>
</dbReference>
<dbReference type="SUPFAM" id="SSF51905">
    <property type="entry name" value="FAD/NAD(P)-binding domain"/>
    <property type="match status" value="1"/>
</dbReference>
<protein>
    <submittedName>
        <fullName evidence="1">Tryptophan halogenase family protein</fullName>
    </submittedName>
</protein>
<dbReference type="EMBL" id="JAXAFO010000011">
    <property type="protein sequence ID" value="MDX6849300.1"/>
    <property type="molecule type" value="Genomic_DNA"/>
</dbReference>
<dbReference type="Gene3D" id="3.50.50.60">
    <property type="entry name" value="FAD/NAD(P)-binding domain"/>
    <property type="match status" value="1"/>
</dbReference>
<gene>
    <name evidence="1" type="ORF">SCD92_08005</name>
</gene>
<reference evidence="1 2" key="1">
    <citation type="submission" date="2023-11" db="EMBL/GenBank/DDBJ databases">
        <title>Gilvimarinus fulvus sp. nov., isolated from the surface of Kelp.</title>
        <authorList>
            <person name="Sun Y.Y."/>
            <person name="Gong Y."/>
            <person name="Du Z.J."/>
        </authorList>
    </citation>
    <scope>NUCLEOTIDE SEQUENCE [LARGE SCALE GENOMIC DNA]</scope>
    <source>
        <strain evidence="1 2">SDUM040013</strain>
    </source>
</reference>
<evidence type="ECO:0000313" key="1">
    <source>
        <dbReference type="EMBL" id="MDX6849300.1"/>
    </source>
</evidence>
<dbReference type="RefSeq" id="WP_302721886.1">
    <property type="nucleotide sequence ID" value="NZ_JAULRU010000418.1"/>
</dbReference>
<dbReference type="InterPro" id="IPR006905">
    <property type="entry name" value="Flavin_halogenase"/>
</dbReference>
<comment type="caution">
    <text evidence="1">The sequence shown here is derived from an EMBL/GenBank/DDBJ whole genome shotgun (WGS) entry which is preliminary data.</text>
</comment>
<dbReference type="InterPro" id="IPR033856">
    <property type="entry name" value="Trp_halogen"/>
</dbReference>
<dbReference type="InterPro" id="IPR036188">
    <property type="entry name" value="FAD/NAD-bd_sf"/>
</dbReference>
<organism evidence="1 2">
    <name type="scientific">Gilvimarinus gilvus</name>
    <dbReference type="NCBI Taxonomy" id="3058038"/>
    <lineage>
        <taxon>Bacteria</taxon>
        <taxon>Pseudomonadati</taxon>
        <taxon>Pseudomonadota</taxon>
        <taxon>Gammaproteobacteria</taxon>
        <taxon>Cellvibrionales</taxon>
        <taxon>Cellvibrionaceae</taxon>
        <taxon>Gilvimarinus</taxon>
    </lineage>
</organism>
<keyword evidence="2" id="KW-1185">Reference proteome</keyword>
<dbReference type="PANTHER" id="PTHR43747">
    <property type="entry name" value="FAD-BINDING PROTEIN"/>
    <property type="match status" value="1"/>
</dbReference>
<accession>A0ABU4RWN9</accession>